<evidence type="ECO:0000313" key="2">
    <source>
        <dbReference type="Proteomes" id="UP001150238"/>
    </source>
</evidence>
<organism evidence="1 2">
    <name type="scientific">Lentinula lateritia</name>
    <dbReference type="NCBI Taxonomy" id="40482"/>
    <lineage>
        <taxon>Eukaryota</taxon>
        <taxon>Fungi</taxon>
        <taxon>Dikarya</taxon>
        <taxon>Basidiomycota</taxon>
        <taxon>Agaricomycotina</taxon>
        <taxon>Agaricomycetes</taxon>
        <taxon>Agaricomycetidae</taxon>
        <taxon>Agaricales</taxon>
        <taxon>Marasmiineae</taxon>
        <taxon>Omphalotaceae</taxon>
        <taxon>Lentinula</taxon>
    </lineage>
</organism>
<name>A0A9W9DDF1_9AGAR</name>
<reference evidence="1" key="1">
    <citation type="submission" date="2022-08" db="EMBL/GenBank/DDBJ databases">
        <authorList>
            <consortium name="DOE Joint Genome Institute"/>
            <person name="Min B."/>
            <person name="Riley R."/>
            <person name="Sierra-Patev S."/>
            <person name="Naranjo-Ortiz M."/>
            <person name="Looney B."/>
            <person name="Konkel Z."/>
            <person name="Slot J.C."/>
            <person name="Sakamoto Y."/>
            <person name="Steenwyk J.L."/>
            <person name="Rokas A."/>
            <person name="Carro J."/>
            <person name="Camarero S."/>
            <person name="Ferreira P."/>
            <person name="Molpeceres G."/>
            <person name="Ruiz-Duenas F.J."/>
            <person name="Serrano A."/>
            <person name="Henrissat B."/>
            <person name="Drula E."/>
            <person name="Hughes K.W."/>
            <person name="Mata J.L."/>
            <person name="Ishikawa N.K."/>
            <person name="Vargas-Isla R."/>
            <person name="Ushijima S."/>
            <person name="Smith C.A."/>
            <person name="Ahrendt S."/>
            <person name="Andreopoulos W."/>
            <person name="He G."/>
            <person name="Labutti K."/>
            <person name="Lipzen A."/>
            <person name="Ng V."/>
            <person name="Sandor L."/>
            <person name="Barry K."/>
            <person name="Martinez A.T."/>
            <person name="Xiao Y."/>
            <person name="Gibbons J.G."/>
            <person name="Terashima K."/>
            <person name="Hibbett D.S."/>
            <person name="Grigoriev I.V."/>
        </authorList>
    </citation>
    <scope>NUCLEOTIDE SEQUENCE</scope>
    <source>
        <strain evidence="1">Sp2 HRB7682 ss15</strain>
    </source>
</reference>
<gene>
    <name evidence="1" type="ORF">C8J55DRAFT_494322</name>
</gene>
<protein>
    <submittedName>
        <fullName evidence="1">Uncharacterized protein</fullName>
    </submittedName>
</protein>
<dbReference type="Proteomes" id="UP001150238">
    <property type="component" value="Unassembled WGS sequence"/>
</dbReference>
<accession>A0A9W9DDF1</accession>
<comment type="caution">
    <text evidence="1">The sequence shown here is derived from an EMBL/GenBank/DDBJ whole genome shotgun (WGS) entry which is preliminary data.</text>
</comment>
<evidence type="ECO:0000313" key="1">
    <source>
        <dbReference type="EMBL" id="KAJ4463602.1"/>
    </source>
</evidence>
<dbReference type="AlphaFoldDB" id="A0A9W9DDF1"/>
<dbReference type="EMBL" id="JANVFS010000069">
    <property type="protein sequence ID" value="KAJ4463602.1"/>
    <property type="molecule type" value="Genomic_DNA"/>
</dbReference>
<proteinExistence type="predicted"/>
<reference evidence="1" key="2">
    <citation type="journal article" date="2023" name="Proc. Natl. Acad. Sci. U.S.A.">
        <title>A global phylogenomic analysis of the shiitake genus Lentinula.</title>
        <authorList>
            <person name="Sierra-Patev S."/>
            <person name="Min B."/>
            <person name="Naranjo-Ortiz M."/>
            <person name="Looney B."/>
            <person name="Konkel Z."/>
            <person name="Slot J.C."/>
            <person name="Sakamoto Y."/>
            <person name="Steenwyk J.L."/>
            <person name="Rokas A."/>
            <person name="Carro J."/>
            <person name="Camarero S."/>
            <person name="Ferreira P."/>
            <person name="Molpeceres G."/>
            <person name="Ruiz-Duenas F.J."/>
            <person name="Serrano A."/>
            <person name="Henrissat B."/>
            <person name="Drula E."/>
            <person name="Hughes K.W."/>
            <person name="Mata J.L."/>
            <person name="Ishikawa N.K."/>
            <person name="Vargas-Isla R."/>
            <person name="Ushijima S."/>
            <person name="Smith C.A."/>
            <person name="Donoghue J."/>
            <person name="Ahrendt S."/>
            <person name="Andreopoulos W."/>
            <person name="He G."/>
            <person name="LaButti K."/>
            <person name="Lipzen A."/>
            <person name="Ng V."/>
            <person name="Riley R."/>
            <person name="Sandor L."/>
            <person name="Barry K."/>
            <person name="Martinez A.T."/>
            <person name="Xiao Y."/>
            <person name="Gibbons J.G."/>
            <person name="Terashima K."/>
            <person name="Grigoriev I.V."/>
            <person name="Hibbett D."/>
        </authorList>
    </citation>
    <scope>NUCLEOTIDE SEQUENCE</scope>
    <source>
        <strain evidence="1">Sp2 HRB7682 ss15</strain>
    </source>
</reference>
<sequence length="164" mass="18818">MDTNPITEYVTCAPLVDDLSCFDHAAFSARGRNFYSGQGSMNARNSILSRVSVFAFWQYERTQQHPFTGLAFWCACGGLSVRPIVDNNHILKIIRCLKIGKRRAPFRWVSGHLLRLHFFQFYGTRYITHVHIKKAASDFVPAPAQIHHNLPIQSPRQMIADTRR</sequence>